<dbReference type="OMA" id="LRHMDDC"/>
<dbReference type="AlphaFoldDB" id="A0A0K9PFA3"/>
<accession>A0A0K9PFA3</accession>
<name>A0A0K9PFA3_ZOSMR</name>
<sequence length="228" mass="26513">MMDFSNRISQSFRDLMTLVTKFDELTDIGSRLLKGFRQELDIFNKPTLDNISKIVDGIVKANCTERMVAYVEAGFRHAHLGRQNINKLNSYQERLLDHIKEVKKTINQLESFAEHAISMVEVEGESTYNYIGNRTWNIGELPEFSIEKDDAKVIKNPRENSSFERNFDYAIMMGTIYNMLSLDFAMQEKIVLSLNMDSSSGELESYCLLWDLRPFVDDNIMQQCWTFV</sequence>
<dbReference type="InterPro" id="IPR056697">
    <property type="entry name" value="DUF7795"/>
</dbReference>
<dbReference type="PANTHER" id="PTHR35305:SF2">
    <property type="entry name" value="FAD-BINDING PROTEIN"/>
    <property type="match status" value="1"/>
</dbReference>
<protein>
    <recommendedName>
        <fullName evidence="1">DUF7795 domain-containing protein</fullName>
    </recommendedName>
</protein>
<dbReference type="Pfam" id="PF25071">
    <property type="entry name" value="DUF7795"/>
    <property type="match status" value="1"/>
</dbReference>
<proteinExistence type="predicted"/>
<organism evidence="2 3">
    <name type="scientific">Zostera marina</name>
    <name type="common">Eelgrass</name>
    <dbReference type="NCBI Taxonomy" id="29655"/>
    <lineage>
        <taxon>Eukaryota</taxon>
        <taxon>Viridiplantae</taxon>
        <taxon>Streptophyta</taxon>
        <taxon>Embryophyta</taxon>
        <taxon>Tracheophyta</taxon>
        <taxon>Spermatophyta</taxon>
        <taxon>Magnoliopsida</taxon>
        <taxon>Liliopsida</taxon>
        <taxon>Zosteraceae</taxon>
        <taxon>Zostera</taxon>
    </lineage>
</organism>
<dbReference type="OrthoDB" id="744228at2759"/>
<comment type="caution">
    <text evidence="2">The sequence shown here is derived from an EMBL/GenBank/DDBJ whole genome shotgun (WGS) entry which is preliminary data.</text>
</comment>
<dbReference type="Proteomes" id="UP000036987">
    <property type="component" value="Unassembled WGS sequence"/>
</dbReference>
<evidence type="ECO:0000313" key="3">
    <source>
        <dbReference type="Proteomes" id="UP000036987"/>
    </source>
</evidence>
<dbReference type="STRING" id="29655.A0A0K9PFA3"/>
<feature type="domain" description="DUF7795" evidence="1">
    <location>
        <begin position="5"/>
        <end position="121"/>
    </location>
</feature>
<evidence type="ECO:0000259" key="1">
    <source>
        <dbReference type="Pfam" id="PF25071"/>
    </source>
</evidence>
<evidence type="ECO:0000313" key="2">
    <source>
        <dbReference type="EMBL" id="KMZ67634.1"/>
    </source>
</evidence>
<reference evidence="3" key="1">
    <citation type="journal article" date="2016" name="Nature">
        <title>The genome of the seagrass Zostera marina reveals angiosperm adaptation to the sea.</title>
        <authorList>
            <person name="Olsen J.L."/>
            <person name="Rouze P."/>
            <person name="Verhelst B."/>
            <person name="Lin Y.-C."/>
            <person name="Bayer T."/>
            <person name="Collen J."/>
            <person name="Dattolo E."/>
            <person name="De Paoli E."/>
            <person name="Dittami S."/>
            <person name="Maumus F."/>
            <person name="Michel G."/>
            <person name="Kersting A."/>
            <person name="Lauritano C."/>
            <person name="Lohaus R."/>
            <person name="Toepel M."/>
            <person name="Tonon T."/>
            <person name="Vanneste K."/>
            <person name="Amirebrahimi M."/>
            <person name="Brakel J."/>
            <person name="Bostroem C."/>
            <person name="Chovatia M."/>
            <person name="Grimwood J."/>
            <person name="Jenkins J.W."/>
            <person name="Jueterbock A."/>
            <person name="Mraz A."/>
            <person name="Stam W.T."/>
            <person name="Tice H."/>
            <person name="Bornberg-Bauer E."/>
            <person name="Green P.J."/>
            <person name="Pearson G.A."/>
            <person name="Procaccini G."/>
            <person name="Duarte C.M."/>
            <person name="Schmutz J."/>
            <person name="Reusch T.B.H."/>
            <person name="Van de Peer Y."/>
        </authorList>
    </citation>
    <scope>NUCLEOTIDE SEQUENCE [LARGE SCALE GENOMIC DNA]</scope>
    <source>
        <strain evidence="3">cv. Finnish</strain>
    </source>
</reference>
<keyword evidence="3" id="KW-1185">Reference proteome</keyword>
<dbReference type="EMBL" id="LFYR01000889">
    <property type="protein sequence ID" value="KMZ67634.1"/>
    <property type="molecule type" value="Genomic_DNA"/>
</dbReference>
<dbReference type="PANTHER" id="PTHR35305">
    <property type="entry name" value="FAD-BINDING PROTEIN"/>
    <property type="match status" value="1"/>
</dbReference>
<gene>
    <name evidence="2" type="ORF">ZOSMA_25G00190</name>
</gene>